<name>A0A9P7H062_9HYPO</name>
<protein>
    <recommendedName>
        <fullName evidence="4">RRM domain-containing protein</fullName>
    </recommendedName>
</protein>
<keyword evidence="6" id="KW-1185">Reference proteome</keyword>
<evidence type="ECO:0000256" key="1">
    <source>
        <dbReference type="ARBA" id="ARBA00022884"/>
    </source>
</evidence>
<dbReference type="PROSITE" id="PS50102">
    <property type="entry name" value="RRM"/>
    <property type="match status" value="2"/>
</dbReference>
<dbReference type="EMBL" id="JAGPUO010000017">
    <property type="protein sequence ID" value="KAG5657573.1"/>
    <property type="molecule type" value="Genomic_DNA"/>
</dbReference>
<feature type="domain" description="RRM" evidence="4">
    <location>
        <begin position="156"/>
        <end position="242"/>
    </location>
</feature>
<proteinExistence type="predicted"/>
<comment type="caution">
    <text evidence="5">The sequence shown here is derived from an EMBL/GenBank/DDBJ whole genome shotgun (WGS) entry which is preliminary data.</text>
</comment>
<dbReference type="GO" id="GO:0003723">
    <property type="term" value="F:RNA binding"/>
    <property type="evidence" value="ECO:0007669"/>
    <property type="project" value="UniProtKB-UniRule"/>
</dbReference>
<dbReference type="PANTHER" id="PTHR21245">
    <property type="entry name" value="HETEROGENEOUS NUCLEAR RIBONUCLEOPROTEIN"/>
    <property type="match status" value="1"/>
</dbReference>
<feature type="region of interest" description="Disordered" evidence="3">
    <location>
        <begin position="96"/>
        <end position="133"/>
    </location>
</feature>
<gene>
    <name evidence="5" type="ORF">KAF25_006137</name>
</gene>
<evidence type="ECO:0000259" key="4">
    <source>
        <dbReference type="PROSITE" id="PS50102"/>
    </source>
</evidence>
<reference evidence="5" key="1">
    <citation type="submission" date="2021-04" db="EMBL/GenBank/DDBJ databases">
        <title>Draft genome of Fusarium avenaceum strain F156N33, isolated from an atmospheric sample in Virginia.</title>
        <authorList>
            <person name="Yang S."/>
            <person name="Vinatzer B.A."/>
            <person name="Coleman J."/>
        </authorList>
    </citation>
    <scope>NUCLEOTIDE SEQUENCE</scope>
    <source>
        <strain evidence="5">F156N33</strain>
    </source>
</reference>
<feature type="domain" description="RRM" evidence="4">
    <location>
        <begin position="17"/>
        <end position="96"/>
    </location>
</feature>
<dbReference type="AlphaFoldDB" id="A0A9P7H062"/>
<dbReference type="SMART" id="SM00360">
    <property type="entry name" value="RRM"/>
    <property type="match status" value="2"/>
</dbReference>
<dbReference type="SUPFAM" id="SSF54928">
    <property type="entry name" value="RNA-binding domain, RBD"/>
    <property type="match status" value="2"/>
</dbReference>
<dbReference type="Pfam" id="PF00076">
    <property type="entry name" value="RRM_1"/>
    <property type="match status" value="2"/>
</dbReference>
<sequence>MAEDSLGLLLGRKLTLWFLPIGNLPYEVQPFEVEEILAKEGFSSLDKIHISIDPVSARNPGYCFVDFNDRETAEKALSSLSAVVYGRTLKVGPCEPKKPRRGFRDEGSTSRRWGDWNVRPSEGGAPIGKVNSRGEEKGPYWAIDHFEDVVRNPGGRRLYVGGLGRMIDQAQHQEELCQIFSGSKPTAIGKRITPQESKRTTPGNHHYCFVDFETKEEASSAVEALNGKEIPGGQLKVSVSERVPQKLVGRQVDAREGRRVADRMDNTHTNRLDSNNAIVSDNWRRNY</sequence>
<dbReference type="CDD" id="cd00590">
    <property type="entry name" value="RRM_SF"/>
    <property type="match status" value="2"/>
</dbReference>
<evidence type="ECO:0000313" key="5">
    <source>
        <dbReference type="EMBL" id="KAG5657573.1"/>
    </source>
</evidence>
<evidence type="ECO:0000256" key="2">
    <source>
        <dbReference type="PROSITE-ProRule" id="PRU00176"/>
    </source>
</evidence>
<dbReference type="Gene3D" id="3.30.70.330">
    <property type="match status" value="2"/>
</dbReference>
<dbReference type="InterPro" id="IPR000504">
    <property type="entry name" value="RRM_dom"/>
</dbReference>
<dbReference type="InterPro" id="IPR012677">
    <property type="entry name" value="Nucleotide-bd_a/b_plait_sf"/>
</dbReference>
<evidence type="ECO:0000313" key="6">
    <source>
        <dbReference type="Proteomes" id="UP000782241"/>
    </source>
</evidence>
<dbReference type="Proteomes" id="UP000782241">
    <property type="component" value="Unassembled WGS sequence"/>
</dbReference>
<accession>A0A9P7H062</accession>
<dbReference type="InterPro" id="IPR035979">
    <property type="entry name" value="RBD_domain_sf"/>
</dbReference>
<organism evidence="5 6">
    <name type="scientific">Fusarium avenaceum</name>
    <dbReference type="NCBI Taxonomy" id="40199"/>
    <lineage>
        <taxon>Eukaryota</taxon>
        <taxon>Fungi</taxon>
        <taxon>Dikarya</taxon>
        <taxon>Ascomycota</taxon>
        <taxon>Pezizomycotina</taxon>
        <taxon>Sordariomycetes</taxon>
        <taxon>Hypocreomycetidae</taxon>
        <taxon>Hypocreales</taxon>
        <taxon>Nectriaceae</taxon>
        <taxon>Fusarium</taxon>
        <taxon>Fusarium tricinctum species complex</taxon>
    </lineage>
</organism>
<keyword evidence="1 2" id="KW-0694">RNA-binding</keyword>
<feature type="compositionally biased region" description="Basic and acidic residues" evidence="3">
    <location>
        <begin position="102"/>
        <end position="114"/>
    </location>
</feature>
<evidence type="ECO:0000256" key="3">
    <source>
        <dbReference type="SAM" id="MobiDB-lite"/>
    </source>
</evidence>